<feature type="signal peptide" evidence="1">
    <location>
        <begin position="1"/>
        <end position="19"/>
    </location>
</feature>
<dbReference type="EMBL" id="AP029612">
    <property type="protein sequence ID" value="BFG69982.1"/>
    <property type="molecule type" value="Genomic_DNA"/>
</dbReference>
<evidence type="ECO:0000256" key="1">
    <source>
        <dbReference type="SAM" id="SignalP"/>
    </source>
</evidence>
<organism evidence="2">
    <name type="scientific">Sediminibacterium sp. KACHI17</name>
    <dbReference type="NCBI Taxonomy" id="1751071"/>
    <lineage>
        <taxon>Bacteria</taxon>
        <taxon>Pseudomonadati</taxon>
        <taxon>Bacteroidota</taxon>
        <taxon>Chitinophagia</taxon>
        <taxon>Chitinophagales</taxon>
        <taxon>Chitinophagaceae</taxon>
        <taxon>Sediminibacterium</taxon>
    </lineage>
</organism>
<protein>
    <submittedName>
        <fullName evidence="2">YHS domain-containing (Seleno)protein</fullName>
    </submittedName>
</protein>
<gene>
    <name evidence="2" type="ORF">KACHI17_08630</name>
</gene>
<dbReference type="RefSeq" id="WP_353550278.1">
    <property type="nucleotide sequence ID" value="NZ_AP029612.1"/>
</dbReference>
<accession>A0AAT9GH74</accession>
<proteinExistence type="predicted"/>
<dbReference type="AlphaFoldDB" id="A0AAT9GH74"/>
<sequence length="146" mass="16744">MKKIIGLLLISLISSTAILAQQSEIFTINGKAIRGYDVVAFFTASKPVKGEEQFSHVWKNTTWLFSSLENQELFKSNPEKYAPQYGGYCAFGMSGGYKAPTIIETWKIIDQKLYFNYSLKVQDMWNKDISGHIIKADYNWQKIKNQ</sequence>
<name>A0AAT9GH74_9BACT</name>
<feature type="chain" id="PRO_5043411877" evidence="1">
    <location>
        <begin position="20"/>
        <end position="146"/>
    </location>
</feature>
<dbReference type="NCBIfam" id="NF041384">
    <property type="entry name" value="YHS_seleno_dom"/>
    <property type="match status" value="1"/>
</dbReference>
<reference evidence="2" key="1">
    <citation type="submission" date="2024-02" db="EMBL/GenBank/DDBJ databases">
        <title>Sediminibacterium planktonica sp. nov. and Sediminibacterium longus sp. nov., isolated from surface lake and river water.</title>
        <authorList>
            <person name="Watanabe K."/>
            <person name="Takemine S."/>
            <person name="Ishii Y."/>
            <person name="Ogata Y."/>
            <person name="Shindo C."/>
            <person name="Suda W."/>
        </authorList>
    </citation>
    <scope>NUCLEOTIDE SEQUENCE</scope>
    <source>
        <strain evidence="2">KACHI17</strain>
    </source>
</reference>
<evidence type="ECO:0000313" key="2">
    <source>
        <dbReference type="EMBL" id="BFG69982.1"/>
    </source>
</evidence>
<keyword evidence="1" id="KW-0732">Signal</keyword>